<sequence length="164" mass="18320">MLKSRQGLRDITLSQRCLIFRDLTRTMRPSQPRSTIQVLEYPSLSMILALFYASGATKLVIKDHDIFPDPQSCYVLGHLVGAALVPQTTCTSCIVIITIITGTWRGRNTVPLNPSILSTGYSSLGTVPDFRKQKISSRGSENSPRKAVRIGVPFCWLKKKKPWL</sequence>
<reference evidence="1 2" key="1">
    <citation type="journal article" date="2018" name="Nat. Ecol. Evol.">
        <title>Pezizomycetes genomes reveal the molecular basis of ectomycorrhizal truffle lifestyle.</title>
        <authorList>
            <person name="Murat C."/>
            <person name="Payen T."/>
            <person name="Noel B."/>
            <person name="Kuo A."/>
            <person name="Morin E."/>
            <person name="Chen J."/>
            <person name="Kohler A."/>
            <person name="Krizsan K."/>
            <person name="Balestrini R."/>
            <person name="Da Silva C."/>
            <person name="Montanini B."/>
            <person name="Hainaut M."/>
            <person name="Levati E."/>
            <person name="Barry K.W."/>
            <person name="Belfiori B."/>
            <person name="Cichocki N."/>
            <person name="Clum A."/>
            <person name="Dockter R.B."/>
            <person name="Fauchery L."/>
            <person name="Guy J."/>
            <person name="Iotti M."/>
            <person name="Le Tacon F."/>
            <person name="Lindquist E.A."/>
            <person name="Lipzen A."/>
            <person name="Malagnac F."/>
            <person name="Mello A."/>
            <person name="Molinier V."/>
            <person name="Miyauchi S."/>
            <person name="Poulain J."/>
            <person name="Riccioni C."/>
            <person name="Rubini A."/>
            <person name="Sitrit Y."/>
            <person name="Splivallo R."/>
            <person name="Traeger S."/>
            <person name="Wang M."/>
            <person name="Zifcakova L."/>
            <person name="Wipf D."/>
            <person name="Zambonelli A."/>
            <person name="Paolocci F."/>
            <person name="Nowrousian M."/>
            <person name="Ottonello S."/>
            <person name="Baldrian P."/>
            <person name="Spatafora J.W."/>
            <person name="Henrissat B."/>
            <person name="Nagy L.G."/>
            <person name="Aury J.M."/>
            <person name="Wincker P."/>
            <person name="Grigoriev I.V."/>
            <person name="Bonfante P."/>
            <person name="Martin F.M."/>
        </authorList>
    </citation>
    <scope>NUCLEOTIDE SEQUENCE [LARGE SCALE GENOMIC DNA]</scope>
    <source>
        <strain evidence="1 2">120613-1</strain>
    </source>
</reference>
<keyword evidence="2" id="KW-1185">Reference proteome</keyword>
<gene>
    <name evidence="1" type="ORF">L873DRAFT_561715</name>
</gene>
<evidence type="ECO:0000313" key="2">
    <source>
        <dbReference type="Proteomes" id="UP000276215"/>
    </source>
</evidence>
<evidence type="ECO:0000313" key="1">
    <source>
        <dbReference type="EMBL" id="RPB01908.1"/>
    </source>
</evidence>
<name>A0A3N4JXF7_9PEZI</name>
<organism evidence="1 2">
    <name type="scientific">Choiromyces venosus 120613-1</name>
    <dbReference type="NCBI Taxonomy" id="1336337"/>
    <lineage>
        <taxon>Eukaryota</taxon>
        <taxon>Fungi</taxon>
        <taxon>Dikarya</taxon>
        <taxon>Ascomycota</taxon>
        <taxon>Pezizomycotina</taxon>
        <taxon>Pezizomycetes</taxon>
        <taxon>Pezizales</taxon>
        <taxon>Tuberaceae</taxon>
        <taxon>Choiromyces</taxon>
    </lineage>
</organism>
<accession>A0A3N4JXF7</accession>
<dbReference type="AlphaFoldDB" id="A0A3N4JXF7"/>
<protein>
    <submittedName>
        <fullName evidence="1">Uncharacterized protein</fullName>
    </submittedName>
</protein>
<dbReference type="Proteomes" id="UP000276215">
    <property type="component" value="Unassembled WGS sequence"/>
</dbReference>
<proteinExistence type="predicted"/>
<dbReference type="EMBL" id="ML120370">
    <property type="protein sequence ID" value="RPB01908.1"/>
    <property type="molecule type" value="Genomic_DNA"/>
</dbReference>